<comment type="caution">
    <text evidence="3">The sequence shown here is derived from an EMBL/GenBank/DDBJ whole genome shotgun (WGS) entry which is preliminary data.</text>
</comment>
<evidence type="ECO:0000259" key="2">
    <source>
        <dbReference type="Pfam" id="PF05193"/>
    </source>
</evidence>
<dbReference type="RefSeq" id="WP_229163161.1">
    <property type="nucleotide sequence ID" value="NZ_JAJEWP010000012.1"/>
</dbReference>
<reference evidence="3 4" key="1">
    <citation type="submission" date="2021-10" db="EMBL/GenBank/DDBJ databases">
        <title>Draft genome of Aestuariibacter halophilus JC2043.</title>
        <authorList>
            <person name="Emsley S.A."/>
            <person name="Pfannmuller K.M."/>
            <person name="Ushijima B."/>
            <person name="Saw J.H."/>
            <person name="Videau P."/>
        </authorList>
    </citation>
    <scope>NUCLEOTIDE SEQUENCE [LARGE SCALE GENOMIC DNA]</scope>
    <source>
        <strain evidence="3 4">JC2043</strain>
    </source>
</reference>
<name>A0ABS8GCP1_9ALTE</name>
<dbReference type="EMBL" id="JAJEWP010000012">
    <property type="protein sequence ID" value="MCC2618344.1"/>
    <property type="molecule type" value="Genomic_DNA"/>
</dbReference>
<dbReference type="Proteomes" id="UP001520878">
    <property type="component" value="Unassembled WGS sequence"/>
</dbReference>
<feature type="signal peptide" evidence="1">
    <location>
        <begin position="1"/>
        <end position="21"/>
    </location>
</feature>
<dbReference type="InterPro" id="IPR011249">
    <property type="entry name" value="Metalloenz_LuxS/M16"/>
</dbReference>
<feature type="chain" id="PRO_5045286216" evidence="1">
    <location>
        <begin position="22"/>
        <end position="455"/>
    </location>
</feature>
<dbReference type="PANTHER" id="PTHR11851">
    <property type="entry name" value="METALLOPROTEASE"/>
    <property type="match status" value="1"/>
</dbReference>
<dbReference type="SUPFAM" id="SSF63411">
    <property type="entry name" value="LuxS/MPP-like metallohydrolase"/>
    <property type="match status" value="2"/>
</dbReference>
<sequence>MRCRQLVALCFVTTLSLPALAQSTPPPPGKPAPFEVPATQTFTLENGLAVTLIPYGSIPKTTVRLYTRVGNVHDTRGGLADVAYNLISEDGSHPKTQHSADKAAAMGGEVTTSVTEAYSTVEISVLSEHTTKALDLMSDLLAHYSPTQDTLTRVSETFARNMSIRATSPNGQASQAFGKAMFGDHPYAMPIPSQDDIMAITLEDVNGLIKQHVTANNSHLYISGVFDTSATQQAVMDAFAWMQSGTKNTFSTPAVAQPSQHFVERPDAPQSELRLGLQVPGPEHKDFVALDVMNTLLGGSFSSRITSNIREDKGYTYSPRSSLRVLPNAAYWAQGAAVTAEHTADSLSEIRKEIALLQADGVSDEELRGFKNYMSGLFVLRNSSRGGVISQLWYQELHNLPDDRLSKLMGMIDAVQPADVKRVANQYLPLDNMIRVVVGDPATVPAQLEALDSGE</sequence>
<protein>
    <submittedName>
        <fullName evidence="3">Insulinase family protein</fullName>
    </submittedName>
</protein>
<evidence type="ECO:0000313" key="4">
    <source>
        <dbReference type="Proteomes" id="UP001520878"/>
    </source>
</evidence>
<accession>A0ABS8GCP1</accession>
<feature type="domain" description="Peptidase M16 C-terminal" evidence="2">
    <location>
        <begin position="200"/>
        <end position="372"/>
    </location>
</feature>
<dbReference type="InterPro" id="IPR050361">
    <property type="entry name" value="MPP/UQCRC_Complex"/>
</dbReference>
<keyword evidence="1" id="KW-0732">Signal</keyword>
<dbReference type="PANTHER" id="PTHR11851:SF224">
    <property type="entry name" value="PROCESSING PROTEASE"/>
    <property type="match status" value="1"/>
</dbReference>
<keyword evidence="4" id="KW-1185">Reference proteome</keyword>
<proteinExistence type="predicted"/>
<gene>
    <name evidence="3" type="ORF">LJ739_18975</name>
</gene>
<dbReference type="Pfam" id="PF05193">
    <property type="entry name" value="Peptidase_M16_C"/>
    <property type="match status" value="1"/>
</dbReference>
<evidence type="ECO:0000313" key="3">
    <source>
        <dbReference type="EMBL" id="MCC2618344.1"/>
    </source>
</evidence>
<dbReference type="InterPro" id="IPR007863">
    <property type="entry name" value="Peptidase_M16_C"/>
</dbReference>
<evidence type="ECO:0000256" key="1">
    <source>
        <dbReference type="SAM" id="SignalP"/>
    </source>
</evidence>
<dbReference type="Gene3D" id="3.30.830.10">
    <property type="entry name" value="Metalloenzyme, LuxS/M16 peptidase-like"/>
    <property type="match status" value="2"/>
</dbReference>
<organism evidence="3 4">
    <name type="scientific">Fluctibacter halophilus</name>
    <dbReference type="NCBI Taxonomy" id="226011"/>
    <lineage>
        <taxon>Bacteria</taxon>
        <taxon>Pseudomonadati</taxon>
        <taxon>Pseudomonadota</taxon>
        <taxon>Gammaproteobacteria</taxon>
        <taxon>Alteromonadales</taxon>
        <taxon>Alteromonadaceae</taxon>
        <taxon>Fluctibacter</taxon>
    </lineage>
</organism>